<dbReference type="EMBL" id="PSQE01000004">
    <property type="protein sequence ID" value="RHN59594.1"/>
    <property type="molecule type" value="Genomic_DNA"/>
</dbReference>
<dbReference type="PANTHER" id="PTHR47723">
    <property type="entry name" value="OS05G0353850 PROTEIN"/>
    <property type="match status" value="1"/>
</dbReference>
<name>A0A396I5T2_MEDTR</name>
<feature type="domain" description="RNase H type-1" evidence="1">
    <location>
        <begin position="27"/>
        <end position="104"/>
    </location>
</feature>
<accession>A0A396I5T2</accession>
<dbReference type="InterPro" id="IPR053151">
    <property type="entry name" value="RNase_H-like"/>
</dbReference>
<dbReference type="GO" id="GO:0004523">
    <property type="term" value="F:RNA-DNA hybrid ribonuclease activity"/>
    <property type="evidence" value="ECO:0007669"/>
    <property type="project" value="InterPro"/>
</dbReference>
<organism evidence="2">
    <name type="scientific">Medicago truncatula</name>
    <name type="common">Barrel medic</name>
    <name type="synonym">Medicago tribuloides</name>
    <dbReference type="NCBI Taxonomy" id="3880"/>
    <lineage>
        <taxon>Eukaryota</taxon>
        <taxon>Viridiplantae</taxon>
        <taxon>Streptophyta</taxon>
        <taxon>Embryophyta</taxon>
        <taxon>Tracheophyta</taxon>
        <taxon>Spermatophyta</taxon>
        <taxon>Magnoliopsida</taxon>
        <taxon>eudicotyledons</taxon>
        <taxon>Gunneridae</taxon>
        <taxon>Pentapetalae</taxon>
        <taxon>rosids</taxon>
        <taxon>fabids</taxon>
        <taxon>Fabales</taxon>
        <taxon>Fabaceae</taxon>
        <taxon>Papilionoideae</taxon>
        <taxon>50 kb inversion clade</taxon>
        <taxon>NPAAA clade</taxon>
        <taxon>Hologalegina</taxon>
        <taxon>IRL clade</taxon>
        <taxon>Trifolieae</taxon>
        <taxon>Medicago</taxon>
    </lineage>
</organism>
<dbReference type="Gene3D" id="3.30.420.10">
    <property type="entry name" value="Ribonuclease H-like superfamily/Ribonuclease H"/>
    <property type="match status" value="1"/>
</dbReference>
<dbReference type="InterPro" id="IPR044730">
    <property type="entry name" value="RNase_H-like_dom_plant"/>
</dbReference>
<dbReference type="Gramene" id="rna21645">
    <property type="protein sequence ID" value="RHN59594.1"/>
    <property type="gene ID" value="gene21645"/>
</dbReference>
<dbReference type="SUPFAM" id="SSF53098">
    <property type="entry name" value="Ribonuclease H-like"/>
    <property type="match status" value="1"/>
</dbReference>
<dbReference type="Proteomes" id="UP000265566">
    <property type="component" value="Chromosome 4"/>
</dbReference>
<comment type="caution">
    <text evidence="2">The sequence shown here is derived from an EMBL/GenBank/DDBJ whole genome shotgun (WGS) entry which is preliminary data.</text>
</comment>
<dbReference type="InterPro" id="IPR036397">
    <property type="entry name" value="RNaseH_sf"/>
</dbReference>
<dbReference type="CDD" id="cd06222">
    <property type="entry name" value="RNase_H_like"/>
    <property type="match status" value="1"/>
</dbReference>
<reference evidence="2" key="1">
    <citation type="journal article" date="2018" name="Nat. Plants">
        <title>Whole-genome landscape of Medicago truncatula symbiotic genes.</title>
        <authorList>
            <person name="Pecrix Y."/>
            <person name="Gamas P."/>
            <person name="Carrere S."/>
        </authorList>
    </citation>
    <scope>NUCLEOTIDE SEQUENCE</scope>
    <source>
        <tissue evidence="2">Leaves</tissue>
    </source>
</reference>
<dbReference type="AlphaFoldDB" id="A0A396I5T2"/>
<sequence>MFSSFRRFKEITPVVWKPPTVRWVKINTDGSVRNSLASCGGIFRDHRGTFLGCFACNFGPVLVFEVDLSAIIFAMEFAARFDWLNLWLESDSSSAVLAFKNSNLIPFRLRNRWHNCFQLGIIVVCSHLS</sequence>
<dbReference type="InterPro" id="IPR012337">
    <property type="entry name" value="RNaseH-like_sf"/>
</dbReference>
<proteinExistence type="predicted"/>
<dbReference type="Pfam" id="PF13456">
    <property type="entry name" value="RVT_3"/>
    <property type="match status" value="1"/>
</dbReference>
<gene>
    <name evidence="2" type="ORF">MtrunA17_Chr4g0015021</name>
</gene>
<evidence type="ECO:0000259" key="1">
    <source>
        <dbReference type="Pfam" id="PF13456"/>
    </source>
</evidence>
<protein>
    <submittedName>
        <fullName evidence="2">Putative ribonuclease H-like domain-containing protein</fullName>
    </submittedName>
</protein>
<dbReference type="GO" id="GO:0003676">
    <property type="term" value="F:nucleic acid binding"/>
    <property type="evidence" value="ECO:0007669"/>
    <property type="project" value="InterPro"/>
</dbReference>
<dbReference type="PANTHER" id="PTHR47723:SF23">
    <property type="entry name" value="REVERSE TRANSCRIPTASE-LIKE PROTEIN"/>
    <property type="match status" value="1"/>
</dbReference>
<evidence type="ECO:0000313" key="2">
    <source>
        <dbReference type="EMBL" id="RHN59594.1"/>
    </source>
</evidence>
<dbReference type="InterPro" id="IPR002156">
    <property type="entry name" value="RNaseH_domain"/>
</dbReference>